<keyword evidence="2" id="KW-1185">Reference proteome</keyword>
<organism evidence="1 2">
    <name type="scientific">Pseudoalteromonas caenipelagi</name>
    <dbReference type="NCBI Taxonomy" id="2726988"/>
    <lineage>
        <taxon>Bacteria</taxon>
        <taxon>Pseudomonadati</taxon>
        <taxon>Pseudomonadota</taxon>
        <taxon>Gammaproteobacteria</taxon>
        <taxon>Alteromonadales</taxon>
        <taxon>Pseudoalteromonadaceae</taxon>
        <taxon>Pseudoalteromonas</taxon>
    </lineage>
</organism>
<dbReference type="EMBL" id="JABBPG010000002">
    <property type="protein sequence ID" value="NOU49959.1"/>
    <property type="molecule type" value="Genomic_DNA"/>
</dbReference>
<gene>
    <name evidence="1" type="ORF">HG263_05340</name>
</gene>
<dbReference type="AlphaFoldDB" id="A0A849V8R8"/>
<reference evidence="1 2" key="1">
    <citation type="submission" date="2020-04" db="EMBL/GenBank/DDBJ databases">
        <title>Pseudoalteromonas caenipelagi sp. nov., isolated from a tidal flat.</title>
        <authorList>
            <person name="Park S."/>
            <person name="Yoon J.-H."/>
        </authorList>
    </citation>
    <scope>NUCLEOTIDE SEQUENCE [LARGE SCALE GENOMIC DNA]</scope>
    <source>
        <strain evidence="1 2">JBTF-M23</strain>
    </source>
</reference>
<proteinExistence type="predicted"/>
<sequence length="90" mass="10127">MACDCLNTLLKSATERVAKRNPRILTGTLKLNWSNISFQGNLIIPIETTYKKAKADGKPYKNPTTEHIYMVPTFCPFCGTKTSTKEQEKS</sequence>
<name>A0A849V8R8_9GAMM</name>
<dbReference type="RefSeq" id="WP_171625041.1">
    <property type="nucleotide sequence ID" value="NZ_JABBPG010000002.1"/>
</dbReference>
<comment type="caution">
    <text evidence="1">The sequence shown here is derived from an EMBL/GenBank/DDBJ whole genome shotgun (WGS) entry which is preliminary data.</text>
</comment>
<protein>
    <submittedName>
        <fullName evidence="1">Uncharacterized protein</fullName>
    </submittedName>
</protein>
<dbReference type="Proteomes" id="UP000586305">
    <property type="component" value="Unassembled WGS sequence"/>
</dbReference>
<evidence type="ECO:0000313" key="2">
    <source>
        <dbReference type="Proteomes" id="UP000586305"/>
    </source>
</evidence>
<accession>A0A849V8R8</accession>
<evidence type="ECO:0000313" key="1">
    <source>
        <dbReference type="EMBL" id="NOU49959.1"/>
    </source>
</evidence>